<evidence type="ECO:0000313" key="3">
    <source>
        <dbReference type="Proteomes" id="UP000654345"/>
    </source>
</evidence>
<dbReference type="Proteomes" id="UP000654345">
    <property type="component" value="Unassembled WGS sequence"/>
</dbReference>
<dbReference type="SUPFAM" id="SSF69618">
    <property type="entry name" value="HemD-like"/>
    <property type="match status" value="1"/>
</dbReference>
<reference evidence="2 3" key="1">
    <citation type="journal article" date="2021" name="Int. J. Syst. Evol. Microbiol.">
        <title>Reticulibacter mediterranei gen. nov., sp. nov., within the new family Reticulibacteraceae fam. nov., and Ktedonospora formicarum gen. nov., sp. nov., Ktedonobacter robiniae sp. nov., Dictyobacter formicarum sp. nov. and Dictyobacter arantiisoli sp. nov., belonging to the class Ktedonobacteria.</title>
        <authorList>
            <person name="Yabe S."/>
            <person name="Zheng Y."/>
            <person name="Wang C.M."/>
            <person name="Sakai Y."/>
            <person name="Abe K."/>
            <person name="Yokota A."/>
            <person name="Donadio S."/>
            <person name="Cavaletti L."/>
            <person name="Monciardini P."/>
        </authorList>
    </citation>
    <scope>NUCLEOTIDE SEQUENCE [LARGE SCALE GENOMIC DNA]</scope>
    <source>
        <strain evidence="2 3">SOSP1-30</strain>
    </source>
</reference>
<dbReference type="EMBL" id="BNJG01000003">
    <property type="protein sequence ID" value="GHO58720.1"/>
    <property type="molecule type" value="Genomic_DNA"/>
</dbReference>
<organism evidence="2 3">
    <name type="scientific">Ktedonobacter robiniae</name>
    <dbReference type="NCBI Taxonomy" id="2778365"/>
    <lineage>
        <taxon>Bacteria</taxon>
        <taxon>Bacillati</taxon>
        <taxon>Chloroflexota</taxon>
        <taxon>Ktedonobacteria</taxon>
        <taxon>Ktedonobacterales</taxon>
        <taxon>Ktedonobacteraceae</taxon>
        <taxon>Ktedonobacter</taxon>
    </lineage>
</organism>
<dbReference type="CDD" id="cd06578">
    <property type="entry name" value="HemD"/>
    <property type="match status" value="1"/>
</dbReference>
<protein>
    <recommendedName>
        <fullName evidence="1">Tetrapyrrole biosynthesis uroporphyrinogen III synthase domain-containing protein</fullName>
    </recommendedName>
</protein>
<accession>A0ABQ3V2J5</accession>
<dbReference type="InterPro" id="IPR039793">
    <property type="entry name" value="UROS/Hem4"/>
</dbReference>
<dbReference type="InterPro" id="IPR003754">
    <property type="entry name" value="4pyrrol_synth_uPrphyn_synth"/>
</dbReference>
<dbReference type="PANTHER" id="PTHR40082">
    <property type="entry name" value="BLR5956 PROTEIN"/>
    <property type="match status" value="1"/>
</dbReference>
<dbReference type="Gene3D" id="3.40.50.10090">
    <property type="match status" value="2"/>
</dbReference>
<name>A0ABQ3V2J5_9CHLR</name>
<dbReference type="InterPro" id="IPR036108">
    <property type="entry name" value="4pyrrol_syn_uPrphyn_synt_sf"/>
</dbReference>
<feature type="domain" description="Tetrapyrrole biosynthesis uroporphyrinogen III synthase" evidence="1">
    <location>
        <begin position="18"/>
        <end position="261"/>
    </location>
</feature>
<dbReference type="Pfam" id="PF02602">
    <property type="entry name" value="HEM4"/>
    <property type="match status" value="1"/>
</dbReference>
<sequence>MTLQHARIALLETRMAGEMANLLRRHGASNLVSVPAVREVARECGPQAAAFLARLSGGEIQMLVFFTGVGATALYSEAEKLGRHVELVEALRATTIVCRGPKPVAALKRYGIPVAASAPEPYTTHELLAVLAPFDLGSKVTGVVHYGEHNAQFTEELRQRGAKLEELCLYEWLLPTNLAPLRSLVKSIVAGEIDALAFTSQVQARHLFRIAQELQLSSQLTEALNTRTLVASIGPTCTGVLQRYGVTPRVIPEHPKMGHLVKALVSYLA</sequence>
<gene>
    <name evidence="2" type="ORF">KSB_71950</name>
</gene>
<evidence type="ECO:0000313" key="2">
    <source>
        <dbReference type="EMBL" id="GHO58720.1"/>
    </source>
</evidence>
<proteinExistence type="predicted"/>
<dbReference type="RefSeq" id="WP_201374970.1">
    <property type="nucleotide sequence ID" value="NZ_BNJG01000003.1"/>
</dbReference>
<keyword evidence="3" id="KW-1185">Reference proteome</keyword>
<dbReference type="PANTHER" id="PTHR40082:SF1">
    <property type="entry name" value="BLR5956 PROTEIN"/>
    <property type="match status" value="1"/>
</dbReference>
<evidence type="ECO:0000259" key="1">
    <source>
        <dbReference type="Pfam" id="PF02602"/>
    </source>
</evidence>
<comment type="caution">
    <text evidence="2">The sequence shown here is derived from an EMBL/GenBank/DDBJ whole genome shotgun (WGS) entry which is preliminary data.</text>
</comment>